<name>A0A432JIC4_9GAMM</name>
<sequence>MGVACHPADATTTSELFKSASIALYHAKLQDSGAYARSDVSMTHDLKRRW</sequence>
<organism evidence="1">
    <name type="scientific">Billgrantia gudaonensis</name>
    <dbReference type="NCBI Taxonomy" id="376427"/>
    <lineage>
        <taxon>Bacteria</taxon>
        <taxon>Pseudomonadati</taxon>
        <taxon>Pseudomonadota</taxon>
        <taxon>Gammaproteobacteria</taxon>
        <taxon>Oceanospirillales</taxon>
        <taxon>Halomonadaceae</taxon>
        <taxon>Billgrantia</taxon>
    </lineage>
</organism>
<proteinExistence type="predicted"/>
<dbReference type="AlphaFoldDB" id="A0A432JIC4"/>
<reference evidence="1" key="1">
    <citation type="submission" date="2018-12" db="EMBL/GenBank/DDBJ databases">
        <authorList>
            <person name="Jadhav K."/>
            <person name="Kushwaha B."/>
            <person name="Jadhav I."/>
        </authorList>
    </citation>
    <scope>NUCLEOTIDE SEQUENCE [LARGE SCALE GENOMIC DNA]</scope>
    <source>
        <strain evidence="1">SBS 10</strain>
    </source>
</reference>
<protein>
    <recommendedName>
        <fullName evidence="2">GGDEF domain-containing protein</fullName>
    </recommendedName>
</protein>
<dbReference type="Gene3D" id="3.30.70.270">
    <property type="match status" value="1"/>
</dbReference>
<dbReference type="EMBL" id="RXHI01000025">
    <property type="protein sequence ID" value="RUA22042.1"/>
    <property type="molecule type" value="Genomic_DNA"/>
</dbReference>
<accession>A0A432JIC4</accession>
<dbReference type="InterPro" id="IPR043128">
    <property type="entry name" value="Rev_trsase/Diguanyl_cyclase"/>
</dbReference>
<gene>
    <name evidence="1" type="ORF">DSL92_07845</name>
</gene>
<comment type="caution">
    <text evidence="1">The sequence shown here is derived from an EMBL/GenBank/DDBJ whole genome shotgun (WGS) entry which is preliminary data.</text>
</comment>
<evidence type="ECO:0008006" key="2">
    <source>
        <dbReference type="Google" id="ProtNLM"/>
    </source>
</evidence>
<evidence type="ECO:0000313" key="1">
    <source>
        <dbReference type="EMBL" id="RUA22042.1"/>
    </source>
</evidence>